<reference evidence="1" key="1">
    <citation type="submission" date="2023-03" db="EMBL/GenBank/DDBJ databases">
        <title>Actinorhabdospora filicis NBRC 111898.</title>
        <authorList>
            <person name="Ichikawa N."/>
            <person name="Sato H."/>
            <person name="Tonouchi N."/>
        </authorList>
    </citation>
    <scope>NUCLEOTIDE SEQUENCE</scope>
    <source>
        <strain evidence="1">NBRC 111898</strain>
    </source>
</reference>
<proteinExistence type="predicted"/>
<keyword evidence="2" id="KW-1185">Reference proteome</keyword>
<protein>
    <submittedName>
        <fullName evidence="1">Uncharacterized protein</fullName>
    </submittedName>
</protein>
<evidence type="ECO:0000313" key="2">
    <source>
        <dbReference type="Proteomes" id="UP001165079"/>
    </source>
</evidence>
<dbReference type="EMBL" id="BSTX01000001">
    <property type="protein sequence ID" value="GLZ75957.1"/>
    <property type="molecule type" value="Genomic_DNA"/>
</dbReference>
<dbReference type="Proteomes" id="UP001165079">
    <property type="component" value="Unassembled WGS sequence"/>
</dbReference>
<dbReference type="AlphaFoldDB" id="A0A9W6SHA5"/>
<name>A0A9W6SHA5_9ACTN</name>
<organism evidence="1 2">
    <name type="scientific">Actinorhabdospora filicis</name>
    <dbReference type="NCBI Taxonomy" id="1785913"/>
    <lineage>
        <taxon>Bacteria</taxon>
        <taxon>Bacillati</taxon>
        <taxon>Actinomycetota</taxon>
        <taxon>Actinomycetes</taxon>
        <taxon>Micromonosporales</taxon>
        <taxon>Micromonosporaceae</taxon>
        <taxon>Actinorhabdospora</taxon>
    </lineage>
</organism>
<evidence type="ECO:0000313" key="1">
    <source>
        <dbReference type="EMBL" id="GLZ75957.1"/>
    </source>
</evidence>
<accession>A0A9W6SHA5</accession>
<gene>
    <name evidence="1" type="ORF">Afil01_07640</name>
</gene>
<comment type="caution">
    <text evidence="1">The sequence shown here is derived from an EMBL/GenBank/DDBJ whole genome shotgun (WGS) entry which is preliminary data.</text>
</comment>
<sequence length="64" mass="6688">MEGSSAARDAYGPIEAKPHEPVGFVGEGGHWRHVCANDGEPWPCAVERADVRVPVVPPVVGVAA</sequence>